<dbReference type="InterPro" id="IPR011990">
    <property type="entry name" value="TPR-like_helical_dom_sf"/>
</dbReference>
<dbReference type="GO" id="GO:0000395">
    <property type="term" value="P:mRNA 5'-splice site recognition"/>
    <property type="evidence" value="ECO:0007669"/>
    <property type="project" value="TreeGrafter"/>
</dbReference>
<evidence type="ECO:0000256" key="3">
    <source>
        <dbReference type="ARBA" id="ARBA00022737"/>
    </source>
</evidence>
<evidence type="ECO:0000313" key="7">
    <source>
        <dbReference type="EMBL" id="CAI4216252.1"/>
    </source>
</evidence>
<dbReference type="InterPro" id="IPR059164">
    <property type="entry name" value="HAT_PRP39_C"/>
</dbReference>
<evidence type="ECO:0000256" key="5">
    <source>
        <dbReference type="ARBA" id="ARBA00023242"/>
    </source>
</evidence>
<dbReference type="PANTHER" id="PTHR17204:SF5">
    <property type="entry name" value="PRE-MRNA-PROCESSING FACTOR 39"/>
    <property type="match status" value="1"/>
</dbReference>
<sequence length="510" mass="59497">MADFGHFAAPDEENAEVKRLRAEVKYADQEFNIAGPESAEMIYERGVASIAKSVDLWTEYCSFKMETTHTPHLVRELFERGATAVGLDFLAHPFWDKYIEYEERQEAHDRVFTILTRIINIPMHQYARYFERFRQLSQVRPVAELVPEQTLARFKSEVAAEEAAYGGQPRSELEVEREIRTKIDSFYYDVFTRTQSETTKRWTFESEIKRPYFHVTELEHPQLANWRKYLDFEEAENDAVRIMFLYERCLVTCAFYDEFWFRYARWTASQPGNKEEEVRNIYQRASTLFVPISRPGIRLQWAYFEESCDRVDIASDIHGAILLKLPDCIEAIVSWAHLERRQNGLEAAVEIYKGQIDSPLVDIYTKAALWYGDSRIFWEKWIEFELQQPTSAALEPENAERIQQLFEQLRTKSRLSAAIKKDLSRSFFTYLQQRGGKDAMKQFLLLDRETFGPPSVSVYSKSKAGGNKENGLAVAELDDATKIKAEAKYWRFYDLHGDVSPDAQGLASFN</sequence>
<keyword evidence="5" id="KW-0539">Nucleus</keyword>
<dbReference type="GO" id="GO:0030627">
    <property type="term" value="F:pre-mRNA 5'-splice site binding"/>
    <property type="evidence" value="ECO:0007669"/>
    <property type="project" value="TreeGrafter"/>
</dbReference>
<proteinExistence type="inferred from homology"/>
<comment type="caution">
    <text evidence="7">The sequence shown here is derived from an EMBL/GenBank/DDBJ whole genome shotgun (WGS) entry which is preliminary data.</text>
</comment>
<dbReference type="GO" id="GO:0005685">
    <property type="term" value="C:U1 snRNP"/>
    <property type="evidence" value="ECO:0007669"/>
    <property type="project" value="TreeGrafter"/>
</dbReference>
<gene>
    <name evidence="7" type="ORF">PPNO1_LOCUS5911</name>
</gene>
<reference evidence="7" key="1">
    <citation type="submission" date="2022-11" db="EMBL/GenBank/DDBJ databases">
        <authorList>
            <person name="Scott C."/>
            <person name="Bruce N."/>
        </authorList>
    </citation>
    <scope>NUCLEOTIDE SEQUENCE</scope>
</reference>
<comment type="subcellular location">
    <subcellularLocation>
        <location evidence="1">Nucleus</location>
    </subcellularLocation>
</comment>
<dbReference type="Pfam" id="PF23240">
    <property type="entry name" value="HAT_PRP39_N"/>
    <property type="match status" value="1"/>
</dbReference>
<accession>A0A9P1MCE2</accession>
<dbReference type="OrthoDB" id="10265668at2759"/>
<dbReference type="PANTHER" id="PTHR17204">
    <property type="entry name" value="PRE-MRNA PROCESSING PROTEIN PRP39-RELATED"/>
    <property type="match status" value="1"/>
</dbReference>
<evidence type="ECO:0008006" key="9">
    <source>
        <dbReference type="Google" id="ProtNLM"/>
    </source>
</evidence>
<dbReference type="Gene3D" id="1.25.40.10">
    <property type="entry name" value="Tetratricopeptide repeat domain"/>
    <property type="match status" value="1"/>
</dbReference>
<protein>
    <recommendedName>
        <fullName evidence="9">Pre-mRNA-processing factor 39</fullName>
    </recommendedName>
</protein>
<dbReference type="GO" id="GO:0000243">
    <property type="term" value="C:commitment complex"/>
    <property type="evidence" value="ECO:0007669"/>
    <property type="project" value="TreeGrafter"/>
</dbReference>
<keyword evidence="4" id="KW-0508">mRNA splicing</keyword>
<comment type="similarity">
    <text evidence="6">Belongs to the PRP39 family.</text>
</comment>
<dbReference type="Proteomes" id="UP000838763">
    <property type="component" value="Unassembled WGS sequence"/>
</dbReference>
<dbReference type="SUPFAM" id="SSF48452">
    <property type="entry name" value="TPR-like"/>
    <property type="match status" value="1"/>
</dbReference>
<dbReference type="InterPro" id="IPR003107">
    <property type="entry name" value="HAT"/>
</dbReference>
<organism evidence="7 8">
    <name type="scientific">Parascedosporium putredinis</name>
    <dbReference type="NCBI Taxonomy" id="1442378"/>
    <lineage>
        <taxon>Eukaryota</taxon>
        <taxon>Fungi</taxon>
        <taxon>Dikarya</taxon>
        <taxon>Ascomycota</taxon>
        <taxon>Pezizomycotina</taxon>
        <taxon>Sordariomycetes</taxon>
        <taxon>Hypocreomycetidae</taxon>
        <taxon>Microascales</taxon>
        <taxon>Microascaceae</taxon>
        <taxon>Parascedosporium</taxon>
    </lineage>
</organism>
<evidence type="ECO:0000256" key="6">
    <source>
        <dbReference type="ARBA" id="ARBA00038019"/>
    </source>
</evidence>
<name>A0A9P1MCE2_9PEZI</name>
<dbReference type="FunFam" id="1.25.40.10:FF:000064">
    <property type="entry name" value="Putative pre-mrna-processing factor 39"/>
    <property type="match status" value="1"/>
</dbReference>
<dbReference type="AlphaFoldDB" id="A0A9P1MCE2"/>
<evidence type="ECO:0000256" key="4">
    <source>
        <dbReference type="ARBA" id="ARBA00023187"/>
    </source>
</evidence>
<dbReference type="GO" id="GO:0071004">
    <property type="term" value="C:U2-type prespliceosome"/>
    <property type="evidence" value="ECO:0007669"/>
    <property type="project" value="TreeGrafter"/>
</dbReference>
<keyword evidence="2" id="KW-0507">mRNA processing</keyword>
<evidence type="ECO:0000313" key="8">
    <source>
        <dbReference type="Proteomes" id="UP000838763"/>
    </source>
</evidence>
<keyword evidence="8" id="KW-1185">Reference proteome</keyword>
<evidence type="ECO:0000256" key="1">
    <source>
        <dbReference type="ARBA" id="ARBA00004123"/>
    </source>
</evidence>
<evidence type="ECO:0000256" key="2">
    <source>
        <dbReference type="ARBA" id="ARBA00022664"/>
    </source>
</evidence>
<dbReference type="SMART" id="SM00386">
    <property type="entry name" value="HAT"/>
    <property type="match status" value="5"/>
</dbReference>
<keyword evidence="3" id="KW-0677">Repeat</keyword>
<dbReference type="Pfam" id="PF23241">
    <property type="entry name" value="HAT_PRP39_C"/>
    <property type="match status" value="1"/>
</dbReference>
<dbReference type="EMBL" id="CALLCH030000015">
    <property type="protein sequence ID" value="CAI4216252.1"/>
    <property type="molecule type" value="Genomic_DNA"/>
</dbReference>